<evidence type="ECO:0000313" key="2">
    <source>
        <dbReference type="Proteomes" id="UP000827976"/>
    </source>
</evidence>
<evidence type="ECO:0000313" key="1">
    <source>
        <dbReference type="EMBL" id="KAH7685277.1"/>
    </source>
</evidence>
<sequence>MMAKTSLAPGFRFHPTDAELVCFYLKGKIMRKALPSKIIAEIDLYKFAPWDLPDKSFLKSKDLEWYFFCPRDLKYATGSRTKRATDLGYWKTTGRDKAIVNKSDTVGMRKTLVFHEGKAPGGSRTDWVIYEYRLEDKDLTDTGIPQDKLVLCKLFQKSGRGPKNGEHHGAPFNEEEWEDDTGNDYSGSVSCMVSAQDPRDDQATMLEPGPPVTVDSGIGEAHAVSVTGEAHVVTGTGEVSSLPDGDEELWNELVETLRYSPDNLGDILGEAPSSHVLHCQTIAADTHLGGIFDGLRDLPLPAEPNEPNYGTYFNMEEFLMDIDPSELDIHDPFENSPSFQNLNGTGVLASAVDDSAPPAAAIPDPHQGPNTYHNQYTPNVEINSFGEGYDQQIEALFNELMDPAWQTEYGANVCSTSGAGCSGSKKSFFYSDPSCSNRYPDRGCLTKSSVKPFINF</sequence>
<dbReference type="Proteomes" id="UP000827976">
    <property type="component" value="Chromosome 4"/>
</dbReference>
<accession>A0ACB7WBD8</accession>
<name>A0ACB7WBD8_DIOAL</name>
<gene>
    <name evidence="1" type="ORF">IHE45_04G029200</name>
</gene>
<protein>
    <submittedName>
        <fullName evidence="1">NAC domain-containing protein</fullName>
    </submittedName>
</protein>
<dbReference type="EMBL" id="CM037014">
    <property type="protein sequence ID" value="KAH7685277.1"/>
    <property type="molecule type" value="Genomic_DNA"/>
</dbReference>
<comment type="caution">
    <text evidence="1">The sequence shown here is derived from an EMBL/GenBank/DDBJ whole genome shotgun (WGS) entry which is preliminary data.</text>
</comment>
<proteinExistence type="predicted"/>
<reference evidence="2" key="1">
    <citation type="journal article" date="2022" name="Nat. Commun.">
        <title>Chromosome evolution and the genetic basis of agronomically important traits in greater yam.</title>
        <authorList>
            <person name="Bredeson J.V."/>
            <person name="Lyons J.B."/>
            <person name="Oniyinde I.O."/>
            <person name="Okereke N.R."/>
            <person name="Kolade O."/>
            <person name="Nnabue I."/>
            <person name="Nwadili C.O."/>
            <person name="Hribova E."/>
            <person name="Parker M."/>
            <person name="Nwogha J."/>
            <person name="Shu S."/>
            <person name="Carlson J."/>
            <person name="Kariba R."/>
            <person name="Muthemba S."/>
            <person name="Knop K."/>
            <person name="Barton G.J."/>
            <person name="Sherwood A.V."/>
            <person name="Lopez-Montes A."/>
            <person name="Asiedu R."/>
            <person name="Jamnadass R."/>
            <person name="Muchugi A."/>
            <person name="Goodstein D."/>
            <person name="Egesi C.N."/>
            <person name="Featherston J."/>
            <person name="Asfaw A."/>
            <person name="Simpson G.G."/>
            <person name="Dolezel J."/>
            <person name="Hendre P.S."/>
            <person name="Van Deynze A."/>
            <person name="Kumar P.L."/>
            <person name="Obidiegwu J.E."/>
            <person name="Bhattacharjee R."/>
            <person name="Rokhsar D.S."/>
        </authorList>
    </citation>
    <scope>NUCLEOTIDE SEQUENCE [LARGE SCALE GENOMIC DNA]</scope>
    <source>
        <strain evidence="2">cv. TDa95/00328</strain>
    </source>
</reference>
<keyword evidence="2" id="KW-1185">Reference proteome</keyword>
<organism evidence="1 2">
    <name type="scientific">Dioscorea alata</name>
    <name type="common">Purple yam</name>
    <dbReference type="NCBI Taxonomy" id="55571"/>
    <lineage>
        <taxon>Eukaryota</taxon>
        <taxon>Viridiplantae</taxon>
        <taxon>Streptophyta</taxon>
        <taxon>Embryophyta</taxon>
        <taxon>Tracheophyta</taxon>
        <taxon>Spermatophyta</taxon>
        <taxon>Magnoliopsida</taxon>
        <taxon>Liliopsida</taxon>
        <taxon>Dioscoreales</taxon>
        <taxon>Dioscoreaceae</taxon>
        <taxon>Dioscorea</taxon>
    </lineage>
</organism>